<organism evidence="1">
    <name type="scientific">marine sediment metagenome</name>
    <dbReference type="NCBI Taxonomy" id="412755"/>
    <lineage>
        <taxon>unclassified sequences</taxon>
        <taxon>metagenomes</taxon>
        <taxon>ecological metagenomes</taxon>
    </lineage>
</organism>
<accession>A0A0F9QYF2</accession>
<name>A0A0F9QYF2_9ZZZZ</name>
<proteinExistence type="predicted"/>
<gene>
    <name evidence="1" type="ORF">LCGC14_0643890</name>
</gene>
<evidence type="ECO:0000313" key="1">
    <source>
        <dbReference type="EMBL" id="KKN49290.1"/>
    </source>
</evidence>
<dbReference type="EMBL" id="LAZR01001173">
    <property type="protein sequence ID" value="KKN49290.1"/>
    <property type="molecule type" value="Genomic_DNA"/>
</dbReference>
<sequence>MGVASSCRRRRCSLDTSGGCCYTVGMSGDNSYDCGLDEACLDEVGHVKAGTHPQHDADTTPICHRCGLTCERPCKTQVIITPMTTYYFHDAHAEDCYEQTKAERMAKFISAAASREDK</sequence>
<comment type="caution">
    <text evidence="1">The sequence shown here is derived from an EMBL/GenBank/DDBJ whole genome shotgun (WGS) entry which is preliminary data.</text>
</comment>
<dbReference type="AlphaFoldDB" id="A0A0F9QYF2"/>
<reference evidence="1" key="1">
    <citation type="journal article" date="2015" name="Nature">
        <title>Complex archaea that bridge the gap between prokaryotes and eukaryotes.</title>
        <authorList>
            <person name="Spang A."/>
            <person name="Saw J.H."/>
            <person name="Jorgensen S.L."/>
            <person name="Zaremba-Niedzwiedzka K."/>
            <person name="Martijn J."/>
            <person name="Lind A.E."/>
            <person name="van Eijk R."/>
            <person name="Schleper C."/>
            <person name="Guy L."/>
            <person name="Ettema T.J."/>
        </authorList>
    </citation>
    <scope>NUCLEOTIDE SEQUENCE</scope>
</reference>
<protein>
    <submittedName>
        <fullName evidence="1">Uncharacterized protein</fullName>
    </submittedName>
</protein>